<dbReference type="Proteomes" id="UP000822476">
    <property type="component" value="Unassembled WGS sequence"/>
</dbReference>
<gene>
    <name evidence="2" type="ORF">EG68_02153</name>
</gene>
<feature type="domain" description="Fibronectin type-III" evidence="1">
    <location>
        <begin position="50"/>
        <end position="149"/>
    </location>
</feature>
<dbReference type="PROSITE" id="PS50853">
    <property type="entry name" value="FN3"/>
    <property type="match status" value="1"/>
</dbReference>
<organism evidence="2 3">
    <name type="scientific">Paragonimus skrjabini miyazakii</name>
    <dbReference type="NCBI Taxonomy" id="59628"/>
    <lineage>
        <taxon>Eukaryota</taxon>
        <taxon>Metazoa</taxon>
        <taxon>Spiralia</taxon>
        <taxon>Lophotrochozoa</taxon>
        <taxon>Platyhelminthes</taxon>
        <taxon>Trematoda</taxon>
        <taxon>Digenea</taxon>
        <taxon>Plagiorchiida</taxon>
        <taxon>Troglotremata</taxon>
        <taxon>Troglotrematidae</taxon>
        <taxon>Paragonimus</taxon>
    </lineage>
</organism>
<dbReference type="EMBL" id="JTDE01000656">
    <property type="protein sequence ID" value="KAF7260663.1"/>
    <property type="molecule type" value="Genomic_DNA"/>
</dbReference>
<dbReference type="InterPro" id="IPR013783">
    <property type="entry name" value="Ig-like_fold"/>
</dbReference>
<name>A0A8S9Z5H3_9TREM</name>
<proteinExistence type="predicted"/>
<evidence type="ECO:0000313" key="3">
    <source>
        <dbReference type="Proteomes" id="UP000822476"/>
    </source>
</evidence>
<dbReference type="OrthoDB" id="10062932at2759"/>
<dbReference type="AlphaFoldDB" id="A0A8S9Z5H3"/>
<dbReference type="Gene3D" id="2.60.40.10">
    <property type="entry name" value="Immunoglobulins"/>
    <property type="match status" value="1"/>
</dbReference>
<keyword evidence="3" id="KW-1185">Reference proteome</keyword>
<dbReference type="CDD" id="cd00063">
    <property type="entry name" value="FN3"/>
    <property type="match status" value="1"/>
</dbReference>
<dbReference type="Pfam" id="PF00041">
    <property type="entry name" value="fn3"/>
    <property type="match status" value="1"/>
</dbReference>
<accession>A0A8S9Z5H3</accession>
<dbReference type="InterPro" id="IPR036116">
    <property type="entry name" value="FN3_sf"/>
</dbReference>
<dbReference type="InterPro" id="IPR003961">
    <property type="entry name" value="FN3_dom"/>
</dbReference>
<sequence>MDSIGSCNQQSRTNCDALSQCRTASVKLSWPAYSANLVHDGATAVDSHYGPIYTSPVTNYSLQFAEITSLSNTANARSLLRVQNVLSSHDYAAVQWFTYEPSPLPGQESEFEVFGLAANTAYIFRIAAQSDHGQSPFSVPSAILSTRPTAPCQAPTHVRAKLVHMNLDKLLLRETATNPAGTLEACHRVLVQWKVIVTCCSANKMLLT</sequence>
<evidence type="ECO:0000313" key="2">
    <source>
        <dbReference type="EMBL" id="KAF7260663.1"/>
    </source>
</evidence>
<protein>
    <recommendedName>
        <fullName evidence="1">Fibronectin type-III domain-containing protein</fullName>
    </recommendedName>
</protein>
<dbReference type="SUPFAM" id="SSF49265">
    <property type="entry name" value="Fibronectin type III"/>
    <property type="match status" value="1"/>
</dbReference>
<evidence type="ECO:0000259" key="1">
    <source>
        <dbReference type="PROSITE" id="PS50853"/>
    </source>
</evidence>
<comment type="caution">
    <text evidence="2">The sequence shown here is derived from an EMBL/GenBank/DDBJ whole genome shotgun (WGS) entry which is preliminary data.</text>
</comment>
<reference evidence="2" key="1">
    <citation type="submission" date="2019-07" db="EMBL/GenBank/DDBJ databases">
        <title>Annotation for the trematode Paragonimus miyazaki's.</title>
        <authorList>
            <person name="Choi Y.-J."/>
        </authorList>
    </citation>
    <scope>NUCLEOTIDE SEQUENCE</scope>
    <source>
        <strain evidence="2">Japan</strain>
    </source>
</reference>